<dbReference type="EMBL" id="JAYMYQ010000009">
    <property type="protein sequence ID" value="KAK7314068.1"/>
    <property type="molecule type" value="Genomic_DNA"/>
</dbReference>
<evidence type="ECO:0000256" key="1">
    <source>
        <dbReference type="SAM" id="MobiDB-lite"/>
    </source>
</evidence>
<evidence type="ECO:0000313" key="3">
    <source>
        <dbReference type="Proteomes" id="UP001367508"/>
    </source>
</evidence>
<gene>
    <name evidence="2" type="ORF">VNO77_39277</name>
</gene>
<comment type="caution">
    <text evidence="2">The sequence shown here is derived from an EMBL/GenBank/DDBJ whole genome shotgun (WGS) entry which is preliminary data.</text>
</comment>
<dbReference type="Proteomes" id="UP001367508">
    <property type="component" value="Unassembled WGS sequence"/>
</dbReference>
<proteinExistence type="predicted"/>
<sequence>MYITILDSGKFMHPNPSNAEGVEATEVVKDSGNGGKKKNSNLRPKQPVRKESDVARFQPSMIDAINLQQSNLLLSDPYEQDSRSTNAIQFMPILTICQP</sequence>
<protein>
    <submittedName>
        <fullName evidence="2">Uncharacterized protein</fullName>
    </submittedName>
</protein>
<dbReference type="AlphaFoldDB" id="A0AAN9KD46"/>
<keyword evidence="3" id="KW-1185">Reference proteome</keyword>
<reference evidence="2 3" key="1">
    <citation type="submission" date="2024-01" db="EMBL/GenBank/DDBJ databases">
        <title>The genomes of 5 underutilized Papilionoideae crops provide insights into root nodulation and disease resistanc.</title>
        <authorList>
            <person name="Jiang F."/>
        </authorList>
    </citation>
    <scope>NUCLEOTIDE SEQUENCE [LARGE SCALE GENOMIC DNA]</scope>
    <source>
        <strain evidence="2">LVBAO_FW01</strain>
        <tissue evidence="2">Leaves</tissue>
    </source>
</reference>
<evidence type="ECO:0000313" key="2">
    <source>
        <dbReference type="EMBL" id="KAK7314068.1"/>
    </source>
</evidence>
<name>A0AAN9KD46_CANGL</name>
<organism evidence="2 3">
    <name type="scientific">Canavalia gladiata</name>
    <name type="common">Sword bean</name>
    <name type="synonym">Dolichos gladiatus</name>
    <dbReference type="NCBI Taxonomy" id="3824"/>
    <lineage>
        <taxon>Eukaryota</taxon>
        <taxon>Viridiplantae</taxon>
        <taxon>Streptophyta</taxon>
        <taxon>Embryophyta</taxon>
        <taxon>Tracheophyta</taxon>
        <taxon>Spermatophyta</taxon>
        <taxon>Magnoliopsida</taxon>
        <taxon>eudicotyledons</taxon>
        <taxon>Gunneridae</taxon>
        <taxon>Pentapetalae</taxon>
        <taxon>rosids</taxon>
        <taxon>fabids</taxon>
        <taxon>Fabales</taxon>
        <taxon>Fabaceae</taxon>
        <taxon>Papilionoideae</taxon>
        <taxon>50 kb inversion clade</taxon>
        <taxon>NPAAA clade</taxon>
        <taxon>indigoferoid/millettioid clade</taxon>
        <taxon>Phaseoleae</taxon>
        <taxon>Canavalia</taxon>
    </lineage>
</organism>
<feature type="region of interest" description="Disordered" evidence="1">
    <location>
        <begin position="28"/>
        <end position="53"/>
    </location>
</feature>
<accession>A0AAN9KD46</accession>